<gene>
    <name evidence="3" type="primary">LOC108016557</name>
</gene>
<evidence type="ECO:0000256" key="1">
    <source>
        <dbReference type="SAM" id="SignalP"/>
    </source>
</evidence>
<dbReference type="RefSeq" id="XP_036676229.2">
    <property type="nucleotide sequence ID" value="XM_036820334.3"/>
</dbReference>
<dbReference type="GeneID" id="108016557"/>
<organism evidence="2 3">
    <name type="scientific">Drosophila suzukii</name>
    <name type="common">Spotted-wing drosophila fruit fly</name>
    <dbReference type="NCBI Taxonomy" id="28584"/>
    <lineage>
        <taxon>Eukaryota</taxon>
        <taxon>Metazoa</taxon>
        <taxon>Ecdysozoa</taxon>
        <taxon>Arthropoda</taxon>
        <taxon>Hexapoda</taxon>
        <taxon>Insecta</taxon>
        <taxon>Pterygota</taxon>
        <taxon>Neoptera</taxon>
        <taxon>Endopterygota</taxon>
        <taxon>Diptera</taxon>
        <taxon>Brachycera</taxon>
        <taxon>Muscomorpha</taxon>
        <taxon>Ephydroidea</taxon>
        <taxon>Drosophilidae</taxon>
        <taxon>Drosophila</taxon>
        <taxon>Sophophora</taxon>
    </lineage>
</organism>
<keyword evidence="1" id="KW-0732">Signal</keyword>
<evidence type="ECO:0000313" key="2">
    <source>
        <dbReference type="Proteomes" id="UP001652628"/>
    </source>
</evidence>
<proteinExistence type="predicted"/>
<evidence type="ECO:0000313" key="3">
    <source>
        <dbReference type="RefSeq" id="XP_036676229.2"/>
    </source>
</evidence>
<dbReference type="Proteomes" id="UP001652628">
    <property type="component" value="Chromosome X"/>
</dbReference>
<feature type="chain" id="PRO_5045431562" evidence="1">
    <location>
        <begin position="17"/>
        <end position="130"/>
    </location>
</feature>
<accession>A0AB40ACZ6</accession>
<name>A0AB40ACZ6_DROSZ</name>
<feature type="signal peptide" evidence="1">
    <location>
        <begin position="1"/>
        <end position="16"/>
    </location>
</feature>
<reference evidence="3" key="1">
    <citation type="submission" date="2025-08" db="UniProtKB">
        <authorList>
            <consortium name="RefSeq"/>
        </authorList>
    </citation>
    <scope>IDENTIFICATION</scope>
</reference>
<protein>
    <submittedName>
        <fullName evidence="3">Uncharacterized protein</fullName>
    </submittedName>
</protein>
<sequence length="130" mass="14400">MRFLFCLCLLAICAYALPLDGTVGSIFSILWPHKYPPGFTPVMMGLDTVYALTPCTRERTPTTFYFDSNDECSKKCSGHCAVCNATCIFGNRCVCGTATYCVYDPNTTNIKPGALIPRTCQPIENFIDRN</sequence>
<keyword evidence="2" id="KW-1185">Reference proteome</keyword>